<evidence type="ECO:0000256" key="3">
    <source>
        <dbReference type="ARBA" id="ARBA00022801"/>
    </source>
</evidence>
<dbReference type="NCBIfam" id="TIGR00079">
    <property type="entry name" value="pept_deformyl"/>
    <property type="match status" value="1"/>
</dbReference>
<comment type="function">
    <text evidence="6">Removes the formyl group from the N-terminal Met of newly synthesized proteins. Requires at least a dipeptide for an efficient rate of reaction. N-terminal L-methionine is a prerequisite for activity but the enzyme has broad specificity at other positions.</text>
</comment>
<feature type="active site" evidence="6">
    <location>
        <position position="144"/>
    </location>
</feature>
<dbReference type="HAMAP" id="MF_00163">
    <property type="entry name" value="Pep_deformylase"/>
    <property type="match status" value="1"/>
</dbReference>
<name>A0AA95H2P3_9GAMM</name>
<reference evidence="7" key="1">
    <citation type="journal article" date="2023" name="Int. J. Mol. Sci.">
        <title>Metagenomics Revealed a New Genus 'Candidatus Thiocaldithrix dubininis' gen. nov., sp. nov. and a New Species 'Candidatus Thiothrix putei' sp. nov. in the Family Thiotrichaceae, Some Members of Which Have Traits of Both Na+- and H+-Motive Energetics.</title>
        <authorList>
            <person name="Ravin N.V."/>
            <person name="Muntyan M.S."/>
            <person name="Smolyakov D.D."/>
            <person name="Rudenko T.S."/>
            <person name="Beletsky A.V."/>
            <person name="Mardanov A.V."/>
            <person name="Grabovich M.Y."/>
        </authorList>
    </citation>
    <scope>NUCLEOTIDE SEQUENCE</scope>
    <source>
        <strain evidence="7">GKL-01</strain>
    </source>
</reference>
<organism evidence="7">
    <name type="scientific">Candidatus Thiocaldithrix dubininis</name>
    <dbReference type="NCBI Taxonomy" id="3080823"/>
    <lineage>
        <taxon>Bacteria</taxon>
        <taxon>Pseudomonadati</taxon>
        <taxon>Pseudomonadota</taxon>
        <taxon>Gammaproteobacteria</taxon>
        <taxon>Thiotrichales</taxon>
        <taxon>Thiotrichaceae</taxon>
        <taxon>Candidatus Thiocaldithrix</taxon>
    </lineage>
</organism>
<comment type="catalytic activity">
    <reaction evidence="6">
        <text>N-terminal N-formyl-L-methionyl-[peptide] + H2O = N-terminal L-methionyl-[peptide] + formate</text>
        <dbReference type="Rhea" id="RHEA:24420"/>
        <dbReference type="Rhea" id="RHEA-COMP:10639"/>
        <dbReference type="Rhea" id="RHEA-COMP:10640"/>
        <dbReference type="ChEBI" id="CHEBI:15377"/>
        <dbReference type="ChEBI" id="CHEBI:15740"/>
        <dbReference type="ChEBI" id="CHEBI:49298"/>
        <dbReference type="ChEBI" id="CHEBI:64731"/>
        <dbReference type="EC" id="3.5.1.88"/>
    </reaction>
</comment>
<dbReference type="PANTHER" id="PTHR10458:SF21">
    <property type="entry name" value="PEPTIDE DEFORMYLASE"/>
    <property type="match status" value="1"/>
</dbReference>
<proteinExistence type="inferred from homology"/>
<dbReference type="PANTHER" id="PTHR10458">
    <property type="entry name" value="PEPTIDE DEFORMYLASE"/>
    <property type="match status" value="1"/>
</dbReference>
<gene>
    <name evidence="6 7" type="primary">def</name>
    <name evidence="7" type="ORF">QJT80_08300</name>
</gene>
<dbReference type="AlphaFoldDB" id="A0AA95H2P3"/>
<dbReference type="Pfam" id="PF01327">
    <property type="entry name" value="Pep_deformylase"/>
    <property type="match status" value="1"/>
</dbReference>
<dbReference type="GO" id="GO:0042586">
    <property type="term" value="F:peptide deformylase activity"/>
    <property type="evidence" value="ECO:0007669"/>
    <property type="project" value="UniProtKB-UniRule"/>
</dbReference>
<evidence type="ECO:0000256" key="1">
    <source>
        <dbReference type="ARBA" id="ARBA00010759"/>
    </source>
</evidence>
<dbReference type="PIRSF" id="PIRSF004749">
    <property type="entry name" value="Pep_def"/>
    <property type="match status" value="1"/>
</dbReference>
<keyword evidence="3 6" id="KW-0378">Hydrolase</keyword>
<feature type="binding site" evidence="6">
    <location>
        <position position="143"/>
    </location>
    <ligand>
        <name>Fe cation</name>
        <dbReference type="ChEBI" id="CHEBI:24875"/>
    </ligand>
</feature>
<keyword evidence="5 6" id="KW-0408">Iron</keyword>
<dbReference type="NCBIfam" id="NF001159">
    <property type="entry name" value="PRK00150.1-3"/>
    <property type="match status" value="1"/>
</dbReference>
<comment type="similarity">
    <text evidence="1 6">Belongs to the polypeptide deformylase family.</text>
</comment>
<protein>
    <recommendedName>
        <fullName evidence="6">Peptide deformylase</fullName>
        <shortName evidence="6">PDF</shortName>
        <ecNumber evidence="6">3.5.1.88</ecNumber>
    </recommendedName>
    <alternativeName>
        <fullName evidence="6">Polypeptide deformylase</fullName>
    </alternativeName>
</protein>
<evidence type="ECO:0000256" key="4">
    <source>
        <dbReference type="ARBA" id="ARBA00022917"/>
    </source>
</evidence>
<dbReference type="FunFam" id="3.90.45.10:FF:000003">
    <property type="entry name" value="Peptide deformylase"/>
    <property type="match status" value="1"/>
</dbReference>
<dbReference type="GO" id="GO:0046872">
    <property type="term" value="F:metal ion binding"/>
    <property type="evidence" value="ECO:0007669"/>
    <property type="project" value="UniProtKB-KW"/>
</dbReference>
<dbReference type="InterPro" id="IPR023635">
    <property type="entry name" value="Peptide_deformylase"/>
</dbReference>
<dbReference type="SUPFAM" id="SSF56420">
    <property type="entry name" value="Peptide deformylase"/>
    <property type="match status" value="1"/>
</dbReference>
<dbReference type="PRINTS" id="PR01576">
    <property type="entry name" value="PDEFORMYLASE"/>
</dbReference>
<dbReference type="InterPro" id="IPR036821">
    <property type="entry name" value="Peptide_deformylase_sf"/>
</dbReference>
<dbReference type="Proteomes" id="UP001300672">
    <property type="component" value="Chromosome"/>
</dbReference>
<keyword evidence="4 6" id="KW-0648">Protein biosynthesis</keyword>
<feature type="binding site" evidence="6">
    <location>
        <position position="147"/>
    </location>
    <ligand>
        <name>Fe cation</name>
        <dbReference type="ChEBI" id="CHEBI:24875"/>
    </ligand>
</feature>
<dbReference type="EMBL" id="CP124755">
    <property type="protein sequence ID" value="WGZ89510.1"/>
    <property type="molecule type" value="Genomic_DNA"/>
</dbReference>
<dbReference type="EC" id="3.5.1.88" evidence="6"/>
<dbReference type="Gene3D" id="3.90.45.10">
    <property type="entry name" value="Peptide deformylase"/>
    <property type="match status" value="1"/>
</dbReference>
<evidence type="ECO:0000256" key="6">
    <source>
        <dbReference type="HAMAP-Rule" id="MF_00163"/>
    </source>
</evidence>
<evidence type="ECO:0000256" key="5">
    <source>
        <dbReference type="ARBA" id="ARBA00023004"/>
    </source>
</evidence>
<dbReference type="KEGG" id="tdu:QJT80_08300"/>
<evidence type="ECO:0000313" key="7">
    <source>
        <dbReference type="EMBL" id="WGZ89510.1"/>
    </source>
</evidence>
<reference evidence="7" key="2">
    <citation type="submission" date="2023-04" db="EMBL/GenBank/DDBJ databases">
        <authorList>
            <person name="Beletskiy A.V."/>
            <person name="Mardanov A.V."/>
            <person name="Ravin N.V."/>
        </authorList>
    </citation>
    <scope>NUCLEOTIDE SEQUENCE</scope>
    <source>
        <strain evidence="7">GKL-01</strain>
    </source>
</reference>
<feature type="binding site" evidence="6">
    <location>
        <position position="101"/>
    </location>
    <ligand>
        <name>Fe cation</name>
        <dbReference type="ChEBI" id="CHEBI:24875"/>
    </ligand>
</feature>
<dbReference type="CDD" id="cd00487">
    <property type="entry name" value="Pep_deformylase"/>
    <property type="match status" value="1"/>
</dbReference>
<evidence type="ECO:0000256" key="2">
    <source>
        <dbReference type="ARBA" id="ARBA00022723"/>
    </source>
</evidence>
<accession>A0AA95H2P3</accession>
<keyword evidence="2 6" id="KW-0479">Metal-binding</keyword>
<dbReference type="GO" id="GO:0006412">
    <property type="term" value="P:translation"/>
    <property type="evidence" value="ECO:0007669"/>
    <property type="project" value="UniProtKB-UniRule"/>
</dbReference>
<sequence>MSHLLPIAQRGEAILQQRAKPVSNIHDPFIQQFVDNMLATMQTANGVGIAAPQVYMSLRIIIIASKPNPRYPDAPDMTPEIMFNPEIIWQSAENCEGWEGCLSVAGWRAPVNRAQALTVRYQDRQGQHQERHYSGFVARIVQHEYDHLEGVLFPERLTDSQQLISTVDHES</sequence>
<comment type="cofactor">
    <cofactor evidence="6">
        <name>Fe(2+)</name>
        <dbReference type="ChEBI" id="CHEBI:29033"/>
    </cofactor>
    <text evidence="6">Binds 1 Fe(2+) ion.</text>
</comment>